<dbReference type="RefSeq" id="WP_077750817.1">
    <property type="nucleotide sequence ID" value="NZ_CP014782.1"/>
</dbReference>
<dbReference type="Gene3D" id="3.20.20.370">
    <property type="entry name" value="Glycoside hydrolase/deacetylase"/>
    <property type="match status" value="1"/>
</dbReference>
<dbReference type="PANTHER" id="PTHR34216:SF3">
    <property type="entry name" value="POLY-BETA-1,6-N-ACETYL-D-GLUCOSAMINE N-DEACETYLASE"/>
    <property type="match status" value="1"/>
</dbReference>
<reference evidence="5 6" key="1">
    <citation type="submission" date="2016-03" db="EMBL/GenBank/DDBJ databases">
        <title>Complete genome sequence of Shewanella psychrophila WP2, a deep sea bacterium isolated from west Pacific sediment.</title>
        <authorList>
            <person name="Xu G."/>
            <person name="Jian H."/>
        </authorList>
    </citation>
    <scope>NUCLEOTIDE SEQUENCE [LARGE SCALE GENOMIC DNA]</scope>
    <source>
        <strain evidence="5 6">WP2</strain>
    </source>
</reference>
<dbReference type="Pfam" id="PF01522">
    <property type="entry name" value="Polysacc_deac_1"/>
    <property type="match status" value="1"/>
</dbReference>
<dbReference type="PROSITE" id="PS51677">
    <property type="entry name" value="NODB"/>
    <property type="match status" value="1"/>
</dbReference>
<organism evidence="5 6">
    <name type="scientific">Shewanella psychrophila</name>
    <dbReference type="NCBI Taxonomy" id="225848"/>
    <lineage>
        <taxon>Bacteria</taxon>
        <taxon>Pseudomonadati</taxon>
        <taxon>Pseudomonadota</taxon>
        <taxon>Gammaproteobacteria</taxon>
        <taxon>Alteromonadales</taxon>
        <taxon>Shewanellaceae</taxon>
        <taxon>Shewanella</taxon>
    </lineage>
</organism>
<accession>A0A1S6HIZ8</accession>
<keyword evidence="5" id="KW-0378">Hydrolase</keyword>
<dbReference type="PANTHER" id="PTHR34216">
    <property type="match status" value="1"/>
</dbReference>
<keyword evidence="5" id="KW-0624">Polysaccharide degradation</keyword>
<keyword evidence="2 3" id="KW-0732">Signal</keyword>
<keyword evidence="5" id="KW-0326">Glycosidase</keyword>
<dbReference type="SUPFAM" id="SSF88713">
    <property type="entry name" value="Glycoside hydrolase/deacetylase"/>
    <property type="match status" value="1"/>
</dbReference>
<feature type="domain" description="NodB homology" evidence="4">
    <location>
        <begin position="81"/>
        <end position="291"/>
    </location>
</feature>
<dbReference type="GO" id="GO:0005576">
    <property type="term" value="C:extracellular region"/>
    <property type="evidence" value="ECO:0007669"/>
    <property type="project" value="UniProtKB-SubCell"/>
</dbReference>
<feature type="chain" id="PRO_5013068712" evidence="3">
    <location>
        <begin position="25"/>
        <end position="353"/>
    </location>
</feature>
<evidence type="ECO:0000256" key="3">
    <source>
        <dbReference type="SAM" id="SignalP"/>
    </source>
</evidence>
<evidence type="ECO:0000313" key="6">
    <source>
        <dbReference type="Proteomes" id="UP000189545"/>
    </source>
</evidence>
<keyword evidence="5" id="KW-0119">Carbohydrate metabolism</keyword>
<feature type="signal peptide" evidence="3">
    <location>
        <begin position="1"/>
        <end position="24"/>
    </location>
</feature>
<gene>
    <name evidence="5" type="ORF">Sps_00244</name>
</gene>
<dbReference type="InterPro" id="IPR051398">
    <property type="entry name" value="Polysacch_Deacetylase"/>
</dbReference>
<dbReference type="InterPro" id="IPR011330">
    <property type="entry name" value="Glyco_hydro/deAcase_b/a-brl"/>
</dbReference>
<keyword evidence="5" id="KW-0858">Xylan degradation</keyword>
<dbReference type="CDD" id="cd10973">
    <property type="entry name" value="CE4_DAC_u4_5s"/>
    <property type="match status" value="1"/>
</dbReference>
<dbReference type="AlphaFoldDB" id="A0A1S6HIZ8"/>
<dbReference type="Proteomes" id="UP000189545">
    <property type="component" value="Chromosome"/>
</dbReference>
<name>A0A1S6HIZ8_9GAMM</name>
<dbReference type="GO" id="GO:0016798">
    <property type="term" value="F:hydrolase activity, acting on glycosyl bonds"/>
    <property type="evidence" value="ECO:0007669"/>
    <property type="project" value="UniProtKB-KW"/>
</dbReference>
<dbReference type="GO" id="GO:0016810">
    <property type="term" value="F:hydrolase activity, acting on carbon-nitrogen (but not peptide) bonds"/>
    <property type="evidence" value="ECO:0007669"/>
    <property type="project" value="InterPro"/>
</dbReference>
<dbReference type="GO" id="GO:0045493">
    <property type="term" value="P:xylan catabolic process"/>
    <property type="evidence" value="ECO:0007669"/>
    <property type="project" value="UniProtKB-KW"/>
</dbReference>
<dbReference type="KEGG" id="spsw:Sps_00244"/>
<sequence length="353" mass="39949">MFKNILITLLVLFSLSLQAFTARAAVILQYHHVSEHTPAITSVTPTQFKEQMQYLADNDFIVTPLSQVVDAIRNQKPIAENTVVITFDDGYKSIAETAHPILKEYGFPYTLFVSIEPIKAKYSEMMSWKELIELSKEGAEIANHSWGHEHLIRKLAGESELHWMSRIETNILKTEAEISHATGQNHKMLAYPYGEYNQALEDMLSRNGFVGLGQQSGAAGAYSSLTALPRFPVAGVYADLASLKVKMHSLNMPVLSITPNDPELKGGNWRPELRVTLDMNDIYPHQMMCFIQGQGAQKPLWLSENEFSIRAEFDVPPGRSRYNCTVPSKTKSGYYWFSQAWVRPKDDGSWRKE</sequence>
<evidence type="ECO:0000259" key="4">
    <source>
        <dbReference type="PROSITE" id="PS51677"/>
    </source>
</evidence>
<dbReference type="EMBL" id="CP014782">
    <property type="protein sequence ID" value="AQS35464.1"/>
    <property type="molecule type" value="Genomic_DNA"/>
</dbReference>
<dbReference type="STRING" id="225848.Sps_00244"/>
<dbReference type="OrthoDB" id="9814639at2"/>
<dbReference type="InterPro" id="IPR002509">
    <property type="entry name" value="NODB_dom"/>
</dbReference>
<evidence type="ECO:0000256" key="1">
    <source>
        <dbReference type="ARBA" id="ARBA00004613"/>
    </source>
</evidence>
<evidence type="ECO:0000256" key="2">
    <source>
        <dbReference type="ARBA" id="ARBA00022729"/>
    </source>
</evidence>
<proteinExistence type="predicted"/>
<comment type="subcellular location">
    <subcellularLocation>
        <location evidence="1">Secreted</location>
    </subcellularLocation>
</comment>
<keyword evidence="6" id="KW-1185">Reference proteome</keyword>
<evidence type="ECO:0000313" key="5">
    <source>
        <dbReference type="EMBL" id="AQS35464.1"/>
    </source>
</evidence>
<protein>
    <submittedName>
        <fullName evidence="5">Putative xylanase/chitin deacetylase</fullName>
    </submittedName>
</protein>